<evidence type="ECO:0000313" key="3">
    <source>
        <dbReference type="Proteomes" id="UP000499080"/>
    </source>
</evidence>
<dbReference type="EMBL" id="BGPR01103513">
    <property type="protein sequence ID" value="GBM66648.1"/>
    <property type="molecule type" value="Genomic_DNA"/>
</dbReference>
<feature type="compositionally biased region" description="Polar residues" evidence="1">
    <location>
        <begin position="100"/>
        <end position="112"/>
    </location>
</feature>
<reference evidence="2 3" key="1">
    <citation type="journal article" date="2019" name="Sci. Rep.">
        <title>Orb-weaving spider Araneus ventricosus genome elucidates the spidroin gene catalogue.</title>
        <authorList>
            <person name="Kono N."/>
            <person name="Nakamura H."/>
            <person name="Ohtoshi R."/>
            <person name="Moran D.A.P."/>
            <person name="Shinohara A."/>
            <person name="Yoshida Y."/>
            <person name="Fujiwara M."/>
            <person name="Mori M."/>
            <person name="Tomita M."/>
            <person name="Arakawa K."/>
        </authorList>
    </citation>
    <scope>NUCLEOTIDE SEQUENCE [LARGE SCALE GENOMIC DNA]</scope>
</reference>
<accession>A0A4Y2HN26</accession>
<name>A0A4Y2HN26_ARAVE</name>
<organism evidence="2 3">
    <name type="scientific">Araneus ventricosus</name>
    <name type="common">Orbweaver spider</name>
    <name type="synonym">Epeira ventricosa</name>
    <dbReference type="NCBI Taxonomy" id="182803"/>
    <lineage>
        <taxon>Eukaryota</taxon>
        <taxon>Metazoa</taxon>
        <taxon>Ecdysozoa</taxon>
        <taxon>Arthropoda</taxon>
        <taxon>Chelicerata</taxon>
        <taxon>Arachnida</taxon>
        <taxon>Araneae</taxon>
        <taxon>Araneomorphae</taxon>
        <taxon>Entelegynae</taxon>
        <taxon>Araneoidea</taxon>
        <taxon>Araneidae</taxon>
        <taxon>Araneus</taxon>
    </lineage>
</organism>
<feature type="region of interest" description="Disordered" evidence="1">
    <location>
        <begin position="1"/>
        <end position="112"/>
    </location>
</feature>
<proteinExistence type="predicted"/>
<gene>
    <name evidence="2" type="ORF">AVEN_138622_1</name>
</gene>
<evidence type="ECO:0000313" key="2">
    <source>
        <dbReference type="EMBL" id="GBM66648.1"/>
    </source>
</evidence>
<sequence length="112" mass="13135">MQQPDPSPIKRAKQVHPNLQMKTDKWKSPKRKRLHVAAWSDVKPFPIQKTPARQERKVTHKPQQRRTRTENRREGHRSDRGINRSKSIDKRTKRSENPDTRISNAARSSAAL</sequence>
<dbReference type="Proteomes" id="UP000499080">
    <property type="component" value="Unassembled WGS sequence"/>
</dbReference>
<comment type="caution">
    <text evidence="2">The sequence shown here is derived from an EMBL/GenBank/DDBJ whole genome shotgun (WGS) entry which is preliminary data.</text>
</comment>
<protein>
    <submittedName>
        <fullName evidence="2">Uncharacterized protein</fullName>
    </submittedName>
</protein>
<keyword evidence="3" id="KW-1185">Reference proteome</keyword>
<feature type="compositionally biased region" description="Basic and acidic residues" evidence="1">
    <location>
        <begin position="67"/>
        <end position="99"/>
    </location>
</feature>
<dbReference type="AlphaFoldDB" id="A0A4Y2HN26"/>
<evidence type="ECO:0000256" key="1">
    <source>
        <dbReference type="SAM" id="MobiDB-lite"/>
    </source>
</evidence>